<feature type="transmembrane region" description="Helical" evidence="14">
    <location>
        <begin position="743"/>
        <end position="774"/>
    </location>
</feature>
<organism evidence="17 18">
    <name type="scientific">Tagetes erecta</name>
    <name type="common">African marigold</name>
    <dbReference type="NCBI Taxonomy" id="13708"/>
    <lineage>
        <taxon>Eukaryota</taxon>
        <taxon>Viridiplantae</taxon>
        <taxon>Streptophyta</taxon>
        <taxon>Embryophyta</taxon>
        <taxon>Tracheophyta</taxon>
        <taxon>Spermatophyta</taxon>
        <taxon>Magnoliopsida</taxon>
        <taxon>eudicotyledons</taxon>
        <taxon>Gunneridae</taxon>
        <taxon>Pentapetalae</taxon>
        <taxon>asterids</taxon>
        <taxon>campanulids</taxon>
        <taxon>Asterales</taxon>
        <taxon>Asteraceae</taxon>
        <taxon>Asteroideae</taxon>
        <taxon>Heliantheae alliance</taxon>
        <taxon>Tageteae</taxon>
        <taxon>Tagetes</taxon>
    </lineage>
</organism>
<dbReference type="Pfam" id="PF00497">
    <property type="entry name" value="SBP_bac_3"/>
    <property type="match status" value="1"/>
</dbReference>
<evidence type="ECO:0000256" key="3">
    <source>
        <dbReference type="ARBA" id="ARBA00022448"/>
    </source>
</evidence>
<dbReference type="AlphaFoldDB" id="A0AAD8P1D2"/>
<keyword evidence="12 13" id="KW-0407">Ion channel</keyword>
<comment type="function">
    <text evidence="13">Glutamate-gated receptor that probably acts as non-selective cation channel.</text>
</comment>
<evidence type="ECO:0000256" key="14">
    <source>
        <dbReference type="SAM" id="Phobius"/>
    </source>
</evidence>
<evidence type="ECO:0000256" key="5">
    <source>
        <dbReference type="ARBA" id="ARBA00022729"/>
    </source>
</evidence>
<keyword evidence="6 14" id="KW-1133">Transmembrane helix</keyword>
<keyword evidence="8 13" id="KW-0472">Membrane</keyword>
<evidence type="ECO:0000259" key="16">
    <source>
        <dbReference type="SMART" id="SM00079"/>
    </source>
</evidence>
<keyword evidence="18" id="KW-1185">Reference proteome</keyword>
<dbReference type="GO" id="GO:0016020">
    <property type="term" value="C:membrane"/>
    <property type="evidence" value="ECO:0007669"/>
    <property type="project" value="UniProtKB-SubCell"/>
</dbReference>
<feature type="domain" description="Solute-binding protein family 3/N-terminal" evidence="15">
    <location>
        <begin position="403"/>
        <end position="718"/>
    </location>
</feature>
<evidence type="ECO:0000256" key="1">
    <source>
        <dbReference type="ARBA" id="ARBA00004141"/>
    </source>
</evidence>
<dbReference type="Gene3D" id="1.10.287.70">
    <property type="match status" value="1"/>
</dbReference>
<keyword evidence="5" id="KW-0732">Signal</keyword>
<dbReference type="SUPFAM" id="SSF53850">
    <property type="entry name" value="Periplasmic binding protein-like II"/>
    <property type="match status" value="1"/>
</dbReference>
<dbReference type="SMART" id="SM00079">
    <property type="entry name" value="PBPe"/>
    <property type="match status" value="1"/>
</dbReference>
<comment type="caution">
    <text evidence="17">The sequence shown here is derived from an EMBL/GenBank/DDBJ whole genome shotgun (WGS) entry which is preliminary data.</text>
</comment>
<dbReference type="GO" id="GO:0015276">
    <property type="term" value="F:ligand-gated monoatomic ion channel activity"/>
    <property type="evidence" value="ECO:0007669"/>
    <property type="project" value="InterPro"/>
</dbReference>
<keyword evidence="11 13" id="KW-1071">Ligand-gated ion channel</keyword>
<evidence type="ECO:0000256" key="4">
    <source>
        <dbReference type="ARBA" id="ARBA00022692"/>
    </source>
</evidence>
<dbReference type="Proteomes" id="UP001229421">
    <property type="component" value="Unassembled WGS sequence"/>
</dbReference>
<evidence type="ECO:0000256" key="8">
    <source>
        <dbReference type="ARBA" id="ARBA00023136"/>
    </source>
</evidence>
<dbReference type="FunFam" id="3.40.50.2300:FF:000081">
    <property type="entry name" value="Glutamate receptor"/>
    <property type="match status" value="1"/>
</dbReference>
<keyword evidence="10" id="KW-0325">Glycoprotein</keyword>
<evidence type="ECO:0000256" key="9">
    <source>
        <dbReference type="ARBA" id="ARBA00023170"/>
    </source>
</evidence>
<feature type="domain" description="Ionotropic glutamate receptor C-terminal" evidence="16">
    <location>
        <begin position="405"/>
        <end position="717"/>
    </location>
</feature>
<comment type="subcellular location">
    <subcellularLocation>
        <location evidence="1">Membrane</location>
        <topology evidence="1">Multi-pass membrane protein</topology>
    </subcellularLocation>
</comment>
<keyword evidence="7 13" id="KW-0406">Ion transport</keyword>
<dbReference type="InterPro" id="IPR001828">
    <property type="entry name" value="ANF_lig-bd_rcpt"/>
</dbReference>
<dbReference type="Gene3D" id="3.40.50.2300">
    <property type="match status" value="2"/>
</dbReference>
<evidence type="ECO:0000256" key="13">
    <source>
        <dbReference type="PIRNR" id="PIRNR037090"/>
    </source>
</evidence>
<keyword evidence="9 13" id="KW-0675">Receptor</keyword>
<evidence type="ECO:0000256" key="12">
    <source>
        <dbReference type="ARBA" id="ARBA00023303"/>
    </source>
</evidence>
<feature type="transmembrane region" description="Helical" evidence="14">
    <location>
        <begin position="527"/>
        <end position="547"/>
    </location>
</feature>
<evidence type="ECO:0000256" key="10">
    <source>
        <dbReference type="ARBA" id="ARBA00023180"/>
    </source>
</evidence>
<feature type="transmembrane region" description="Helical" evidence="14">
    <location>
        <begin position="567"/>
        <end position="587"/>
    </location>
</feature>
<dbReference type="SMART" id="SM00062">
    <property type="entry name" value="PBPb"/>
    <property type="match status" value="1"/>
</dbReference>
<dbReference type="CDD" id="cd19990">
    <property type="entry name" value="PBP1_GABAb_receptor_plant"/>
    <property type="match status" value="1"/>
</dbReference>
<reference evidence="17" key="1">
    <citation type="journal article" date="2023" name="bioRxiv">
        <title>Improved chromosome-level genome assembly for marigold (Tagetes erecta).</title>
        <authorList>
            <person name="Jiang F."/>
            <person name="Yuan L."/>
            <person name="Wang S."/>
            <person name="Wang H."/>
            <person name="Xu D."/>
            <person name="Wang A."/>
            <person name="Fan W."/>
        </authorList>
    </citation>
    <scope>NUCLEOTIDE SEQUENCE</scope>
    <source>
        <strain evidence="17">WSJ</strain>
        <tissue evidence="17">Leaf</tissue>
    </source>
</reference>
<accession>A0AAD8P1D2</accession>
<keyword evidence="4 14" id="KW-0812">Transmembrane</keyword>
<dbReference type="SUPFAM" id="SSF53822">
    <property type="entry name" value="Periplasmic binding protein-like I"/>
    <property type="match status" value="1"/>
</dbReference>
<dbReference type="InterPro" id="IPR017103">
    <property type="entry name" value="Iontropic_Glu_rcpt_pln"/>
</dbReference>
<evidence type="ECO:0000256" key="11">
    <source>
        <dbReference type="ARBA" id="ARBA00023286"/>
    </source>
</evidence>
<dbReference type="PANTHER" id="PTHR34836">
    <property type="entry name" value="OS06G0188250 PROTEIN"/>
    <property type="match status" value="1"/>
</dbReference>
<gene>
    <name evidence="17" type="ORF">QVD17_17375</name>
</gene>
<keyword evidence="3 13" id="KW-0813">Transport</keyword>
<sequence length="787" mass="89195">MIQVGIVLDMESWLGKSIYNFMTYAISDFYASNNNYRTRIVLRTRDSKGDPLQALLAAFQFLENHQVQTIIGLETPLEARFLRILGDKTKVPVLSLTSSPSFNSTAHPYLLQITQDETIQWKGIAAIVESFKWVDVVLVHEDNEFGSESVPYITDTFQEKNIRISYKSVISSTATDDQIADELHKLSYLQERVFIIHVSHALAFRLLVYAKRMGLMTQGYAWIVTDKTMNFFDPLELDEEVVDSFQGVLGLRYHIPSSTQLQNFTRRWRNEYSFSNPNIYNMLAYDAISAVATAVERAEVRPSKDGLLVLKELLKVKFKGLSGEFHIVNGKSVSKPLEIVNVIGRSAKRVGFWTEDDGITVYVKSKPSNNHHHAYSINGIKGIIWPGGSMIPPKHMMMQINKTLRIGVPTLVGFEDLLSVEPDPQNKSLIIAKGFCIDVFKAAVKGLRLSYVFVPAPVNKPPHTEAYNRIIYDVYNKTYDAVVGDMTITANRSKYVDFTISFTDIGVGVIARAPQRKLWWFLKPLDMYMWVATTCSFLTLGVTIWFIEHPTNTTFQGTELSSNLSRLLVMVWLFIVLIMVACFGAALSSMLTVQQIRLTQSGLDIGYHAGSFIDESLVNKSKLNDPDFKPYGSLAEYAKALNKKGGVVAIMDEFPYIKLFLAKYGSNYSLISYKPTTNGFGFAFPKGSKLVHDISREIAKLREQGELLKLEKIWFKKDLSSLPEDYQEVNHLAILTLHNFRGLFYVGGVILAFVTLVLLLPCVFRHLFLIYYLLMDPGFVWHFLNLI</sequence>
<dbReference type="InterPro" id="IPR001320">
    <property type="entry name" value="Iontro_rcpt_C"/>
</dbReference>
<dbReference type="CDD" id="cd13686">
    <property type="entry name" value="GluR_Plant"/>
    <property type="match status" value="1"/>
</dbReference>
<protein>
    <recommendedName>
        <fullName evidence="13">Glutamate receptor</fullName>
    </recommendedName>
</protein>
<dbReference type="EMBL" id="JAUHHV010000004">
    <property type="protein sequence ID" value="KAK1428539.1"/>
    <property type="molecule type" value="Genomic_DNA"/>
</dbReference>
<dbReference type="InterPro" id="IPR015683">
    <property type="entry name" value="Ionotropic_Glu_rcpt"/>
</dbReference>
<comment type="similarity">
    <text evidence="2 13">Belongs to the glutamate-gated ion channel (TC 1.A.10.1) family.</text>
</comment>
<dbReference type="PIRSF" id="PIRSF037090">
    <property type="entry name" value="Iontro_Glu-like_rcpt_pln"/>
    <property type="match status" value="1"/>
</dbReference>
<dbReference type="Gene3D" id="3.40.190.10">
    <property type="entry name" value="Periplasmic binding protein-like II"/>
    <property type="match status" value="3"/>
</dbReference>
<evidence type="ECO:0000313" key="18">
    <source>
        <dbReference type="Proteomes" id="UP001229421"/>
    </source>
</evidence>
<dbReference type="InterPro" id="IPR001638">
    <property type="entry name" value="Solute-binding_3/MltF_N"/>
</dbReference>
<evidence type="ECO:0000259" key="15">
    <source>
        <dbReference type="SMART" id="SM00062"/>
    </source>
</evidence>
<dbReference type="PANTHER" id="PTHR34836:SF6">
    <property type="entry name" value="PERIPLASMIC BINDING PROTEIN-LIKE I"/>
    <property type="match status" value="1"/>
</dbReference>
<evidence type="ECO:0000256" key="2">
    <source>
        <dbReference type="ARBA" id="ARBA00008685"/>
    </source>
</evidence>
<dbReference type="InterPro" id="IPR044440">
    <property type="entry name" value="GABAb_receptor_plant_PBP1"/>
</dbReference>
<name>A0AAD8P1D2_TARER</name>
<dbReference type="InterPro" id="IPR028082">
    <property type="entry name" value="Peripla_BP_I"/>
</dbReference>
<evidence type="ECO:0000256" key="7">
    <source>
        <dbReference type="ARBA" id="ARBA00023065"/>
    </source>
</evidence>
<dbReference type="Pfam" id="PF01094">
    <property type="entry name" value="ANF_receptor"/>
    <property type="match status" value="1"/>
</dbReference>
<evidence type="ECO:0000256" key="6">
    <source>
        <dbReference type="ARBA" id="ARBA00022989"/>
    </source>
</evidence>
<proteinExistence type="inferred from homology"/>
<evidence type="ECO:0000313" key="17">
    <source>
        <dbReference type="EMBL" id="KAK1428539.1"/>
    </source>
</evidence>